<evidence type="ECO:0000313" key="2">
    <source>
        <dbReference type="EMBL" id="AHG63885.1"/>
    </source>
</evidence>
<gene>
    <name evidence="2" type="ORF">MIM_c18050</name>
</gene>
<evidence type="ECO:0000313" key="3">
    <source>
        <dbReference type="Proteomes" id="UP000019095"/>
    </source>
</evidence>
<keyword evidence="1" id="KW-1133">Transmembrane helix</keyword>
<keyword evidence="1" id="KW-0812">Transmembrane</keyword>
<dbReference type="KEGG" id="amim:MIM_c18050"/>
<dbReference type="Proteomes" id="UP000019095">
    <property type="component" value="Chromosome"/>
</dbReference>
<keyword evidence="1" id="KW-0472">Membrane</keyword>
<accession>W0PF28</accession>
<sequence>MGDKSDAQIDYCKQCRSEIPRAASLCPICKSYQNWRSIIPFSNTALALLTAFVSVIGVAVPTVYKVFHKPRSEAMLTMPSVDGTTLRIVAINRGDASASLIKAWVDSEYLAAATKVQLRNDSDAIIHPGSQLITFDIVPLLDEDDSYRSSLEMLNFVIQNKEPPRTEIRFHIFQSDGRFVVQGISLDAEQLFSLLRSNADRCSAVTVVNFENGCIGRGTPPEERFPTESDSIPQGLVDDLEKRINRQQEAAAINASQDG</sequence>
<proteinExistence type="predicted"/>
<reference evidence="2 3" key="1">
    <citation type="journal article" date="2014" name="Microbiology">
        <title>Unravelling the complete genome sequence of Advenella mimigardefordensis strain DPN7T and novel insights in the catabolism of the xenobiotic polythioester precursor 3,3'-dithiodipropionate.</title>
        <authorList>
            <person name="Wubbeler J.H."/>
            <person name="Hiessl S."/>
            <person name="Schuldes J."/>
            <person name="Thurmer A."/>
            <person name="Daniel R."/>
            <person name="Steinbuchel A."/>
        </authorList>
    </citation>
    <scope>NUCLEOTIDE SEQUENCE [LARGE SCALE GENOMIC DNA]</scope>
    <source>
        <strain evidence="3">DSM 17166 / LMG 22922 / DPN7</strain>
    </source>
</reference>
<dbReference type="eggNOG" id="ENOG5033TUF">
    <property type="taxonomic scope" value="Bacteria"/>
</dbReference>
<organism evidence="2 3">
    <name type="scientific">Advenella mimigardefordensis (strain DSM 17166 / LMG 22922 / DPN7)</name>
    <dbReference type="NCBI Taxonomy" id="1247726"/>
    <lineage>
        <taxon>Bacteria</taxon>
        <taxon>Pseudomonadati</taxon>
        <taxon>Pseudomonadota</taxon>
        <taxon>Betaproteobacteria</taxon>
        <taxon>Burkholderiales</taxon>
        <taxon>Alcaligenaceae</taxon>
    </lineage>
</organism>
<evidence type="ECO:0000256" key="1">
    <source>
        <dbReference type="SAM" id="Phobius"/>
    </source>
</evidence>
<feature type="transmembrane region" description="Helical" evidence="1">
    <location>
        <begin position="45"/>
        <end position="67"/>
    </location>
</feature>
<dbReference type="AlphaFoldDB" id="W0PF28"/>
<protein>
    <submittedName>
        <fullName evidence="2">Uncharacterized protein</fullName>
    </submittedName>
</protein>
<name>W0PF28_ADVMD</name>
<keyword evidence="3" id="KW-1185">Reference proteome</keyword>
<dbReference type="HOGENOM" id="CLU_1072127_0_0_4"/>
<dbReference type="EMBL" id="CP003915">
    <property type="protein sequence ID" value="AHG63885.1"/>
    <property type="molecule type" value="Genomic_DNA"/>
</dbReference>